<name>A0AAJ0HYL2_9PEZI</name>
<proteinExistence type="predicted"/>
<dbReference type="RefSeq" id="XP_062687899.1">
    <property type="nucleotide sequence ID" value="XM_062841453.1"/>
</dbReference>
<comment type="caution">
    <text evidence="1">The sequence shown here is derived from an EMBL/GenBank/DDBJ whole genome shotgun (WGS) entry which is preliminary data.</text>
</comment>
<reference evidence="1 2" key="1">
    <citation type="journal article" date="2023" name="Mol. Phylogenet. Evol.">
        <title>Genome-scale phylogeny and comparative genomics of the fungal order Sordariales.</title>
        <authorList>
            <person name="Hensen N."/>
            <person name="Bonometti L."/>
            <person name="Westerberg I."/>
            <person name="Brannstrom I.O."/>
            <person name="Guillou S."/>
            <person name="Cros-Aarteil S."/>
            <person name="Calhoun S."/>
            <person name="Haridas S."/>
            <person name="Kuo A."/>
            <person name="Mondo S."/>
            <person name="Pangilinan J."/>
            <person name="Riley R."/>
            <person name="LaButti K."/>
            <person name="Andreopoulos B."/>
            <person name="Lipzen A."/>
            <person name="Chen C."/>
            <person name="Yan M."/>
            <person name="Daum C."/>
            <person name="Ng V."/>
            <person name="Clum A."/>
            <person name="Steindorff A."/>
            <person name="Ohm R.A."/>
            <person name="Martin F."/>
            <person name="Silar P."/>
            <person name="Natvig D.O."/>
            <person name="Lalanne C."/>
            <person name="Gautier V."/>
            <person name="Ament-Velasquez S.L."/>
            <person name="Kruys A."/>
            <person name="Hutchinson M.I."/>
            <person name="Powell A.J."/>
            <person name="Barry K."/>
            <person name="Miller A.N."/>
            <person name="Grigoriev I.V."/>
            <person name="Debuchy R."/>
            <person name="Gladieux P."/>
            <person name="Hiltunen Thoren M."/>
            <person name="Johannesson H."/>
        </authorList>
    </citation>
    <scope>NUCLEOTIDE SEQUENCE [LARGE SCALE GENOMIC DNA]</scope>
    <source>
        <strain evidence="1 2">FGSC 10403</strain>
    </source>
</reference>
<gene>
    <name evidence="1" type="ORF">B0T23DRAFT_55718</name>
</gene>
<dbReference type="GeneID" id="87879075"/>
<keyword evidence="2" id="KW-1185">Reference proteome</keyword>
<accession>A0AAJ0HYL2</accession>
<protein>
    <submittedName>
        <fullName evidence="1">Uncharacterized protein</fullName>
    </submittedName>
</protein>
<dbReference type="AlphaFoldDB" id="A0AAJ0HYL2"/>
<dbReference type="EMBL" id="JAULSX010000013">
    <property type="protein sequence ID" value="KAK3484845.1"/>
    <property type="molecule type" value="Genomic_DNA"/>
</dbReference>
<sequence>MNSVSCQKFLGYSVAPWEGIRTLSLPTLDNLSPLLFCIDLPSSKVEPSRLRDFLLQHQDLPREKQHSRCLPARAPLAAAALATALAADAALALTRRSGAASMLSLACLAPTHSSTSSCRISNSTMARSTVFGSNKKTEGMGGVAGAQRRYVILGMETR</sequence>
<organism evidence="1 2">
    <name type="scientific">Neurospora hispaniola</name>
    <dbReference type="NCBI Taxonomy" id="588809"/>
    <lineage>
        <taxon>Eukaryota</taxon>
        <taxon>Fungi</taxon>
        <taxon>Dikarya</taxon>
        <taxon>Ascomycota</taxon>
        <taxon>Pezizomycotina</taxon>
        <taxon>Sordariomycetes</taxon>
        <taxon>Sordariomycetidae</taxon>
        <taxon>Sordariales</taxon>
        <taxon>Sordariaceae</taxon>
        <taxon>Neurospora</taxon>
    </lineage>
</organism>
<evidence type="ECO:0000313" key="2">
    <source>
        <dbReference type="Proteomes" id="UP001285908"/>
    </source>
</evidence>
<evidence type="ECO:0000313" key="1">
    <source>
        <dbReference type="EMBL" id="KAK3484845.1"/>
    </source>
</evidence>
<dbReference type="Proteomes" id="UP001285908">
    <property type="component" value="Unassembled WGS sequence"/>
</dbReference>